<dbReference type="Pfam" id="PF01810">
    <property type="entry name" value="LysE"/>
    <property type="match status" value="1"/>
</dbReference>
<dbReference type="RefSeq" id="WP_184732141.1">
    <property type="nucleotide sequence ID" value="NZ_BMRW01000011.1"/>
</dbReference>
<keyword evidence="3 6" id="KW-0812">Transmembrane</keyword>
<dbReference type="GO" id="GO:0015171">
    <property type="term" value="F:amino acid transmembrane transporter activity"/>
    <property type="evidence" value="ECO:0007669"/>
    <property type="project" value="TreeGrafter"/>
</dbReference>
<protein>
    <submittedName>
        <fullName evidence="7">Threonine/homoserine/homoserine lactone efflux protein</fullName>
    </submittedName>
</protein>
<keyword evidence="4 6" id="KW-1133">Transmembrane helix</keyword>
<reference evidence="7 8" key="1">
    <citation type="submission" date="2020-08" db="EMBL/GenBank/DDBJ databases">
        <title>Genomic Encyclopedia of Type Strains, Phase III (KMG-III): the genomes of soil and plant-associated and newly described type strains.</title>
        <authorList>
            <person name="Whitman W."/>
        </authorList>
    </citation>
    <scope>NUCLEOTIDE SEQUENCE [LARGE SCALE GENOMIC DNA]</scope>
    <source>
        <strain evidence="7 8">CECT 3265</strain>
    </source>
</reference>
<evidence type="ECO:0000256" key="4">
    <source>
        <dbReference type="ARBA" id="ARBA00022989"/>
    </source>
</evidence>
<comment type="caution">
    <text evidence="7">The sequence shown here is derived from an EMBL/GenBank/DDBJ whole genome shotgun (WGS) entry which is preliminary data.</text>
</comment>
<evidence type="ECO:0000256" key="1">
    <source>
        <dbReference type="ARBA" id="ARBA00004651"/>
    </source>
</evidence>
<evidence type="ECO:0000256" key="5">
    <source>
        <dbReference type="ARBA" id="ARBA00023136"/>
    </source>
</evidence>
<keyword evidence="5 6" id="KW-0472">Membrane</keyword>
<dbReference type="PANTHER" id="PTHR30086">
    <property type="entry name" value="ARGININE EXPORTER PROTEIN ARGO"/>
    <property type="match status" value="1"/>
</dbReference>
<evidence type="ECO:0000256" key="3">
    <source>
        <dbReference type="ARBA" id="ARBA00022692"/>
    </source>
</evidence>
<accession>A0A7W7L8E3</accession>
<dbReference type="PIRSF" id="PIRSF006324">
    <property type="entry name" value="LeuE"/>
    <property type="match status" value="1"/>
</dbReference>
<proteinExistence type="predicted"/>
<feature type="transmembrane region" description="Helical" evidence="6">
    <location>
        <begin position="41"/>
        <end position="66"/>
    </location>
</feature>
<keyword evidence="8" id="KW-1185">Reference proteome</keyword>
<evidence type="ECO:0000313" key="8">
    <source>
        <dbReference type="Proteomes" id="UP000556436"/>
    </source>
</evidence>
<dbReference type="EMBL" id="JACHJG010000002">
    <property type="protein sequence ID" value="MBB4885549.1"/>
    <property type="molecule type" value="Genomic_DNA"/>
</dbReference>
<feature type="transmembrane region" description="Helical" evidence="6">
    <location>
        <begin position="154"/>
        <end position="176"/>
    </location>
</feature>
<evidence type="ECO:0000256" key="2">
    <source>
        <dbReference type="ARBA" id="ARBA00022475"/>
    </source>
</evidence>
<dbReference type="PANTHER" id="PTHR30086:SF20">
    <property type="entry name" value="ARGININE EXPORTER PROTEIN ARGO-RELATED"/>
    <property type="match status" value="1"/>
</dbReference>
<feature type="transmembrane region" description="Helical" evidence="6">
    <location>
        <begin position="72"/>
        <end position="92"/>
    </location>
</feature>
<dbReference type="Proteomes" id="UP000556436">
    <property type="component" value="Unassembled WGS sequence"/>
</dbReference>
<comment type="subcellular location">
    <subcellularLocation>
        <location evidence="1">Cell membrane</location>
        <topology evidence="1">Multi-pass membrane protein</topology>
    </subcellularLocation>
</comment>
<dbReference type="AlphaFoldDB" id="A0A7W7L8E3"/>
<name>A0A7W7L8E3_STRNE</name>
<organism evidence="7 8">
    <name type="scientific">Streptomyces netropsis</name>
    <name type="common">Streptoverticillium netropsis</name>
    <dbReference type="NCBI Taxonomy" id="55404"/>
    <lineage>
        <taxon>Bacteria</taxon>
        <taxon>Bacillati</taxon>
        <taxon>Actinomycetota</taxon>
        <taxon>Actinomycetes</taxon>
        <taxon>Kitasatosporales</taxon>
        <taxon>Streptomycetaceae</taxon>
        <taxon>Streptomyces</taxon>
    </lineage>
</organism>
<evidence type="ECO:0000256" key="6">
    <source>
        <dbReference type="SAM" id="Phobius"/>
    </source>
</evidence>
<feature type="transmembrane region" description="Helical" evidence="6">
    <location>
        <begin position="113"/>
        <end position="134"/>
    </location>
</feature>
<dbReference type="InterPro" id="IPR001123">
    <property type="entry name" value="LeuE-type"/>
</dbReference>
<dbReference type="GO" id="GO:0005886">
    <property type="term" value="C:plasma membrane"/>
    <property type="evidence" value="ECO:0007669"/>
    <property type="project" value="UniProtKB-SubCell"/>
</dbReference>
<gene>
    <name evidence="7" type="ORF">FHS38_001577</name>
</gene>
<sequence length="216" mass="22632">MVSISAVVGIAVVAFGMVITPGPNMIYLVSRSVSQGYRAGLISLAGVGVGFLIYLMAATAGIAAVFSLVPEIYLALKLAGAAYLLWLAWKAVRPGGSSVFSPRELEADRPRKLFGMGLLTCLLNPKIAILYVSLLPQFVEPEKGHVAAQSLVLGLTQIVVGVVMNGVFVVTAGSVASFFSGRPLWARIHRYAMGTALAAFAVRIAADRSRAVVAAP</sequence>
<feature type="transmembrane region" description="Helical" evidence="6">
    <location>
        <begin position="6"/>
        <end position="29"/>
    </location>
</feature>
<keyword evidence="2" id="KW-1003">Cell membrane</keyword>
<evidence type="ECO:0000313" key="7">
    <source>
        <dbReference type="EMBL" id="MBB4885549.1"/>
    </source>
</evidence>